<dbReference type="NCBIfam" id="TIGR01643">
    <property type="entry name" value="YD_repeat_2x"/>
    <property type="match status" value="14"/>
</dbReference>
<dbReference type="OrthoDB" id="4981820at2"/>
<keyword evidence="4" id="KW-0812">Transmembrane</keyword>
<feature type="region of interest" description="Disordered" evidence="3">
    <location>
        <begin position="139"/>
        <end position="188"/>
    </location>
</feature>
<sequence length="1543" mass="170401">MAGHRPTDWHVLDLDKDPTPGDPERVRRLAKFLHDFADDVSEALRLVKGMAGEGTLAEWAGKSAKVFKEEFSGVPKNLRKLEKSYAMCGDALADYWPKLERAQALADKALAKAREAQADLSSAQSKLASAESWVGRATREADKYKDDPTGARSDADKPDEAKVRAATRDVRSAKSAQEKAQSDVTSAQSALDAAKKMAADARKMREEAARDAKSKIDEASDAGIQNRAWWEEIGDWFTDNWDSIVAACKIVVAVVGIVAMIIGGPILGAIVLIAALVVLADTLYKYSKGQASLWDVGLAALDCIPGMKGLTTLGGLAKGMKALGKTGLKGMTRALGRGLRKGGDDAIAKSKPAKGRCKNGDPIDMVSGEMLIEQTDVGLPGVLPVILRRTHLSTYHWGNWFGETWASTFDERLELDDDGVLFATEDGMILRYPVPGTDRPVLPVAGPRWPLAWDDDREGALRVTDPRTGVSRHFAPVPKGGRRTAAFTMPLAAISDRNGNRVDFDRAPDGTPRAVRHSGGYHVDVDTAGNRIVGLRLRDPQAGPEGAVILRYVYDEAGDLAELHDSTGSPYRFRYDLAGRIESWTDRIGSWFRFTYDDRDRVVRGDGVAGILSCAIDYDAENHCTRYTDSLGRTTTYRHNARMQLVSTTDASGRTTRNRWDDEDRLVERSDALGNTYRYSYDEAGNLTRVVRPDGSALSATYNDRHLPVTVTESDGVVWHHSYDERGNRIATRDPLGSETSYTYDSVGFLTGVTDALGHRRTAVGSAVGLPVELTDALGGVTTVEHDAFGRTVSVTDPLGRTTRIGWTPEGRLSWRRSGDGPAERFEWDAAGNLVRYTDQAGHVSEYTPTHFHLAAARVRADGARYTFDYDTELNLVRVTNPEGACWTYTYDEANRVVAETDFNGRTVTYDVDAAGGLRALTNGAGQVIGFGRDALGRTTSVHHDGHTTELRYDTMGNLVEQVSPDVRVESSYDVMGRLLAEAVNGHVTTYRYDALGRRVERRTPSGVVSTWSYDAAGRPEGLEAAGHRMDFRFDAGGRETARTLPHGVTLGQAWDDADRLTAQTLSRDPHDAEAALLQHRTYSYRPDGHLLELAELTTGTRRFDLDPAGRVTAVHARDWTETYAYDGLGNVSAATTPAVPAEDARREFTGTLLRRCGRTRYQRDGEGRIVRTVRRLLSGQKRVRTFHWDSQNRLVETVTPDGSRWRYSYDPSGRRVAKRRHTDDGTVAEEVLFVWDGSRIAEQITSGGESTTWDYAPGSHLPLTQVDGRAGDAGAGTRFHAVVTDLSGAPAELIAEDGELAWQRRTTLWGSMLPAGTTPTAESRTECPLRFPGQYADAETGWHYNHHRYYDPETGHYATPDPYGLFPAPNDTAYVPNPYRWIDPLGLYRDTGNGRYARDPDAPETKHNRKSEYPSSYRESTHDEMTKNWTLEGAHQGQRPLDKHGNKIPRDQLTWFDSNGDIIWDPSNPGSKPFHETVTYEHKEAVVDHWNREGRNTDRAARNDFYNDPANMEAMDKAKNSSGGAMMEARYSQETGPNYSCS</sequence>
<keyword evidence="1" id="KW-0677">Repeat</keyword>
<keyword evidence="4" id="KW-1133">Transmembrane helix</keyword>
<dbReference type="RefSeq" id="WP_006130692.1">
    <property type="nucleotide sequence ID" value="NZ_AOHP01000040.1"/>
</dbReference>
<feature type="compositionally biased region" description="Basic and acidic residues" evidence="3">
    <location>
        <begin position="139"/>
        <end position="181"/>
    </location>
</feature>
<dbReference type="InterPro" id="IPR006530">
    <property type="entry name" value="YD"/>
</dbReference>
<dbReference type="Gene3D" id="1.20.120.330">
    <property type="entry name" value="Nucleotidyltransferases domain 2"/>
    <property type="match status" value="1"/>
</dbReference>
<feature type="compositionally biased region" description="Basic and acidic residues" evidence="3">
    <location>
        <begin position="1397"/>
        <end position="1413"/>
    </location>
</feature>
<keyword evidence="2" id="KW-0175">Coiled coil</keyword>
<feature type="region of interest" description="Disordered" evidence="3">
    <location>
        <begin position="1517"/>
        <end position="1543"/>
    </location>
</feature>
<evidence type="ECO:0000259" key="5">
    <source>
        <dbReference type="Pfam" id="PF20148"/>
    </source>
</evidence>
<gene>
    <name evidence="7" type="ORF">H114_05764</name>
</gene>
<feature type="region of interest" description="Disordered" evidence="3">
    <location>
        <begin position="1393"/>
        <end position="1424"/>
    </location>
</feature>
<dbReference type="PANTHER" id="PTHR32305">
    <property type="match status" value="1"/>
</dbReference>
<dbReference type="InterPro" id="IPR050708">
    <property type="entry name" value="T6SS_VgrG/RHS"/>
</dbReference>
<feature type="domain" description="DUF6531" evidence="5">
    <location>
        <begin position="360"/>
        <end position="432"/>
    </location>
</feature>
<proteinExistence type="predicted"/>
<protein>
    <submittedName>
        <fullName evidence="7">RHS repeat-associated core domain-containing protein</fullName>
    </submittedName>
</protein>
<dbReference type="Pfam" id="PF05593">
    <property type="entry name" value="RHS_repeat"/>
    <property type="match status" value="6"/>
</dbReference>
<feature type="coiled-coil region" evidence="2">
    <location>
        <begin position="99"/>
        <end position="126"/>
    </location>
</feature>
<feature type="compositionally biased region" description="Polar residues" evidence="3">
    <location>
        <begin position="1533"/>
        <end position="1543"/>
    </location>
</feature>
<feature type="compositionally biased region" description="Basic and acidic residues" evidence="3">
    <location>
        <begin position="1441"/>
        <end position="1451"/>
    </location>
</feature>
<dbReference type="Proteomes" id="UP000011732">
    <property type="component" value="Unassembled WGS sequence"/>
</dbReference>
<feature type="domain" description="Teneurin-like YD-shell" evidence="6">
    <location>
        <begin position="1081"/>
        <end position="1365"/>
    </location>
</feature>
<dbReference type="SUPFAM" id="SSF69304">
    <property type="entry name" value="Tricorn protease N-terminal domain"/>
    <property type="match status" value="1"/>
</dbReference>
<evidence type="ECO:0000313" key="7">
    <source>
        <dbReference type="EMBL" id="EMF30112.1"/>
    </source>
</evidence>
<comment type="caution">
    <text evidence="7">The sequence shown here is derived from an EMBL/GenBank/DDBJ whole genome shotgun (WGS) entry which is preliminary data.</text>
</comment>
<feature type="region of interest" description="Disordered" evidence="3">
    <location>
        <begin position="1432"/>
        <end position="1451"/>
    </location>
</feature>
<dbReference type="InterPro" id="IPR022385">
    <property type="entry name" value="Rhs_assc_core"/>
</dbReference>
<dbReference type="Pfam" id="PF25023">
    <property type="entry name" value="TEN_YD-shell"/>
    <property type="match status" value="1"/>
</dbReference>
<organism evidence="7 8">
    <name type="scientific">Streptomyces gancidicus BKS 13-15</name>
    <dbReference type="NCBI Taxonomy" id="1284664"/>
    <lineage>
        <taxon>Bacteria</taxon>
        <taxon>Bacillati</taxon>
        <taxon>Actinomycetota</taxon>
        <taxon>Actinomycetes</taxon>
        <taxon>Kitasatosporales</taxon>
        <taxon>Streptomycetaceae</taxon>
        <taxon>Streptomyces</taxon>
        <taxon>Streptomyces pseudogriseolus group</taxon>
    </lineage>
</organism>
<evidence type="ECO:0000256" key="3">
    <source>
        <dbReference type="SAM" id="MobiDB-lite"/>
    </source>
</evidence>
<dbReference type="EMBL" id="AOHP01000040">
    <property type="protein sequence ID" value="EMF30112.1"/>
    <property type="molecule type" value="Genomic_DNA"/>
</dbReference>
<dbReference type="Gene3D" id="2.180.10.10">
    <property type="entry name" value="RHS repeat-associated core"/>
    <property type="match status" value="4"/>
</dbReference>
<evidence type="ECO:0000256" key="1">
    <source>
        <dbReference type="ARBA" id="ARBA00022737"/>
    </source>
</evidence>
<name>M3E8P9_STREZ</name>
<dbReference type="InterPro" id="IPR045351">
    <property type="entry name" value="DUF6531"/>
</dbReference>
<dbReference type="InterPro" id="IPR056823">
    <property type="entry name" value="TEN-like_YD-shell"/>
</dbReference>
<evidence type="ECO:0000256" key="4">
    <source>
        <dbReference type="SAM" id="Phobius"/>
    </source>
</evidence>
<evidence type="ECO:0000256" key="2">
    <source>
        <dbReference type="SAM" id="Coils"/>
    </source>
</evidence>
<keyword evidence="4" id="KW-0472">Membrane</keyword>
<evidence type="ECO:0000259" key="6">
    <source>
        <dbReference type="Pfam" id="PF25023"/>
    </source>
</evidence>
<dbReference type="PATRIC" id="fig|1284664.3.peg.1141"/>
<accession>M3E8P9</accession>
<reference evidence="7 8" key="1">
    <citation type="journal article" date="2013" name="Genome Announc.">
        <title>Draft Genome Sequence of Streptomyces gancidicus Strain BKS 13-15.</title>
        <authorList>
            <person name="Kumar S."/>
            <person name="Kaur N."/>
            <person name="Singh N.K."/>
            <person name="Raghava G.P."/>
            <person name="Mayilraj S."/>
        </authorList>
    </citation>
    <scope>NUCLEOTIDE SEQUENCE [LARGE SCALE GENOMIC DNA]</scope>
    <source>
        <strain evidence="7 8">BKS 13-15</strain>
    </source>
</reference>
<keyword evidence="8" id="KW-1185">Reference proteome</keyword>
<evidence type="ECO:0000313" key="8">
    <source>
        <dbReference type="Proteomes" id="UP000011732"/>
    </source>
</evidence>
<dbReference type="NCBIfam" id="TIGR03696">
    <property type="entry name" value="Rhs_assc_core"/>
    <property type="match status" value="1"/>
</dbReference>
<dbReference type="PANTHER" id="PTHR32305:SF15">
    <property type="entry name" value="PROTEIN RHSA-RELATED"/>
    <property type="match status" value="1"/>
</dbReference>
<dbReference type="InterPro" id="IPR031325">
    <property type="entry name" value="RHS_repeat"/>
</dbReference>
<feature type="region of interest" description="Disordered" evidence="3">
    <location>
        <begin position="1"/>
        <end position="23"/>
    </location>
</feature>
<feature type="transmembrane region" description="Helical" evidence="4">
    <location>
        <begin position="250"/>
        <end position="280"/>
    </location>
</feature>
<dbReference type="Pfam" id="PF20148">
    <property type="entry name" value="DUF6531"/>
    <property type="match status" value="1"/>
</dbReference>